<evidence type="ECO:0000256" key="1">
    <source>
        <dbReference type="ARBA" id="ARBA00008791"/>
    </source>
</evidence>
<keyword evidence="4" id="KW-1185">Reference proteome</keyword>
<gene>
    <name evidence="3" type="ORF">EPL05_06780</name>
</gene>
<proteinExistence type="inferred from homology"/>
<protein>
    <submittedName>
        <fullName evidence="3">Universal stress protein</fullName>
    </submittedName>
</protein>
<evidence type="ECO:0000313" key="4">
    <source>
        <dbReference type="Proteomes" id="UP000286701"/>
    </source>
</evidence>
<reference evidence="3 4" key="1">
    <citation type="submission" date="2019-01" db="EMBL/GenBank/DDBJ databases">
        <title>Mucilaginibacter antarcticum sp. nov., isolated from antarctic soil.</title>
        <authorList>
            <person name="Yan Y.-Q."/>
            <person name="Du Z.-J."/>
        </authorList>
    </citation>
    <scope>NUCLEOTIDE SEQUENCE [LARGE SCALE GENOMIC DNA]</scope>
    <source>
        <strain evidence="3 4">F01003</strain>
    </source>
</reference>
<sequence>MKTILITTDFSPNAAHAAAYGYNLAKQAKANIMLANAINIPAEMPQSGMIVWPMEQENELMDGSTTELQKLKAHLEQNDYSDNFRPSVSYVNEAGRVTDVIEHIADKNIGLIVIGKHSSDGLSTFLLGNHCSTLIDTVNKPLLIVPEAAPIKPVKKIAFGFDFNHINKQLDSIYQLIALAKPLNADILLTHVYKEQQSTSLQLMTDELITDISNKANYPHIYYRAIKNSDTEKGLNWLCEHGHIDILAMEHRHYNFIEDILNLSHTQKMAAHIAIPLLVFHTGN</sequence>
<evidence type="ECO:0000259" key="2">
    <source>
        <dbReference type="Pfam" id="PF00582"/>
    </source>
</evidence>
<dbReference type="PRINTS" id="PR01438">
    <property type="entry name" value="UNVRSLSTRESS"/>
</dbReference>
<dbReference type="OrthoDB" id="9788959at2"/>
<dbReference type="Gene3D" id="3.40.50.12370">
    <property type="match status" value="1"/>
</dbReference>
<dbReference type="Pfam" id="PF00582">
    <property type="entry name" value="Usp"/>
    <property type="match status" value="1"/>
</dbReference>
<name>A0A444MQ88_9SPHI</name>
<dbReference type="CDD" id="cd00293">
    <property type="entry name" value="USP-like"/>
    <property type="match status" value="1"/>
</dbReference>
<dbReference type="InterPro" id="IPR006015">
    <property type="entry name" value="Universal_stress_UspA"/>
</dbReference>
<dbReference type="EMBL" id="SBIW01000003">
    <property type="protein sequence ID" value="RWY53769.1"/>
    <property type="molecule type" value="Genomic_DNA"/>
</dbReference>
<accession>A0A444MQ88</accession>
<dbReference type="RefSeq" id="WP_128533202.1">
    <property type="nucleotide sequence ID" value="NZ_SBIW01000003.1"/>
</dbReference>
<comment type="caution">
    <text evidence="3">The sequence shown here is derived from an EMBL/GenBank/DDBJ whole genome shotgun (WGS) entry which is preliminary data.</text>
</comment>
<dbReference type="PANTHER" id="PTHR46268:SF22">
    <property type="entry name" value="SENSOR PROTEIN KDPD-RELATED"/>
    <property type="match status" value="1"/>
</dbReference>
<dbReference type="InterPro" id="IPR006016">
    <property type="entry name" value="UspA"/>
</dbReference>
<feature type="domain" description="UspA" evidence="2">
    <location>
        <begin position="1"/>
        <end position="146"/>
    </location>
</feature>
<evidence type="ECO:0000313" key="3">
    <source>
        <dbReference type="EMBL" id="RWY53769.1"/>
    </source>
</evidence>
<comment type="similarity">
    <text evidence="1">Belongs to the universal stress protein A family.</text>
</comment>
<dbReference type="AlphaFoldDB" id="A0A444MQ88"/>
<organism evidence="3 4">
    <name type="scientific">Mucilaginibacter gilvus</name>
    <dbReference type="NCBI Taxonomy" id="2305909"/>
    <lineage>
        <taxon>Bacteria</taxon>
        <taxon>Pseudomonadati</taxon>
        <taxon>Bacteroidota</taxon>
        <taxon>Sphingobacteriia</taxon>
        <taxon>Sphingobacteriales</taxon>
        <taxon>Sphingobacteriaceae</taxon>
        <taxon>Mucilaginibacter</taxon>
    </lineage>
</organism>
<dbReference type="PANTHER" id="PTHR46268">
    <property type="entry name" value="STRESS RESPONSE PROTEIN NHAX"/>
    <property type="match status" value="1"/>
</dbReference>
<dbReference type="Proteomes" id="UP000286701">
    <property type="component" value="Unassembled WGS sequence"/>
</dbReference>
<dbReference type="SUPFAM" id="SSF52402">
    <property type="entry name" value="Adenine nucleotide alpha hydrolases-like"/>
    <property type="match status" value="2"/>
</dbReference>